<keyword evidence="5" id="KW-1185">Reference proteome</keyword>
<evidence type="ECO:0000313" key="5">
    <source>
        <dbReference type="Proteomes" id="UP001551675"/>
    </source>
</evidence>
<name>A0ABV3GS68_MICGL</name>
<reference evidence="4 5" key="1">
    <citation type="submission" date="2024-06" db="EMBL/GenBank/DDBJ databases">
        <title>The Natural Products Discovery Center: Release of the First 8490 Sequenced Strains for Exploring Actinobacteria Biosynthetic Diversity.</title>
        <authorList>
            <person name="Kalkreuter E."/>
            <person name="Kautsar S.A."/>
            <person name="Yang D."/>
            <person name="Bader C.D."/>
            <person name="Teijaro C.N."/>
            <person name="Fluegel L."/>
            <person name="Davis C.M."/>
            <person name="Simpson J.R."/>
            <person name="Lauterbach L."/>
            <person name="Steele A.D."/>
            <person name="Gui C."/>
            <person name="Meng S."/>
            <person name="Li G."/>
            <person name="Viehrig K."/>
            <person name="Ye F."/>
            <person name="Su P."/>
            <person name="Kiefer A.F."/>
            <person name="Nichols A."/>
            <person name="Cepeda A.J."/>
            <person name="Yan W."/>
            <person name="Fan B."/>
            <person name="Jiang Y."/>
            <person name="Adhikari A."/>
            <person name="Zheng C.-J."/>
            <person name="Schuster L."/>
            <person name="Cowan T.M."/>
            <person name="Smanski M.J."/>
            <person name="Chevrette M.G."/>
            <person name="De Carvalho L.P.S."/>
            <person name="Shen B."/>
        </authorList>
    </citation>
    <scope>NUCLEOTIDE SEQUENCE [LARGE SCALE GENOMIC DNA]</scope>
    <source>
        <strain evidence="4 5">NPDC050100</strain>
    </source>
</reference>
<evidence type="ECO:0000259" key="2">
    <source>
        <dbReference type="Pfam" id="PF01909"/>
    </source>
</evidence>
<organism evidence="4 5">
    <name type="scientific">Microtetraspora glauca</name>
    <dbReference type="NCBI Taxonomy" id="1996"/>
    <lineage>
        <taxon>Bacteria</taxon>
        <taxon>Bacillati</taxon>
        <taxon>Actinomycetota</taxon>
        <taxon>Actinomycetes</taxon>
        <taxon>Streptosporangiales</taxon>
        <taxon>Streptosporangiaceae</taxon>
        <taxon>Microtetraspora</taxon>
    </lineage>
</organism>
<evidence type="ECO:0000313" key="4">
    <source>
        <dbReference type="EMBL" id="MEV0974266.1"/>
    </source>
</evidence>
<dbReference type="GO" id="GO:0016779">
    <property type="term" value="F:nucleotidyltransferase activity"/>
    <property type="evidence" value="ECO:0007669"/>
    <property type="project" value="UniProtKB-KW"/>
</dbReference>
<dbReference type="Pfam" id="PF13427">
    <property type="entry name" value="AadA_C"/>
    <property type="match status" value="1"/>
</dbReference>
<accession>A0ABV3GS68</accession>
<dbReference type="InterPro" id="IPR025184">
    <property type="entry name" value="AadA_C"/>
</dbReference>
<sequence>MLHPDAVRPVTGYLAVADRLLPGRITGFYVVGSAALGAWRAGRSDIDFVAVVEGDLSARDVRRLRVLHPAGNARAVGRALVRVRPTVPGTMNGVFVSAGDLGRPVTEIRPLASHTGPSFGRGRGFDVNPVMWKVLRERGITVRGQAPDELGLDPEPDRLRAWNLDNLHGYWRSWADRALAGRVRSLPFVPARWMAESLAAWGALGPPRLHHTIATGEVIPKETAGEYALDTFGVRWHSLIRAALAHRRGEPATAWPDPSLADPERRVRLVGEFILEVIADADRL</sequence>
<dbReference type="InterPro" id="IPR002934">
    <property type="entry name" value="Polymerase_NTP_transf_dom"/>
</dbReference>
<dbReference type="SUPFAM" id="SSF81301">
    <property type="entry name" value="Nucleotidyltransferase"/>
    <property type="match status" value="1"/>
</dbReference>
<gene>
    <name evidence="4" type="ORF">AB0I59_37205</name>
</gene>
<comment type="caution">
    <text evidence="4">The sequence shown here is derived from an EMBL/GenBank/DDBJ whole genome shotgun (WGS) entry which is preliminary data.</text>
</comment>
<evidence type="ECO:0000259" key="3">
    <source>
        <dbReference type="Pfam" id="PF13427"/>
    </source>
</evidence>
<keyword evidence="4" id="KW-0548">Nucleotidyltransferase</keyword>
<dbReference type="EMBL" id="JBFALK010000028">
    <property type="protein sequence ID" value="MEV0974266.1"/>
    <property type="molecule type" value="Genomic_DNA"/>
</dbReference>
<evidence type="ECO:0000256" key="1">
    <source>
        <dbReference type="ARBA" id="ARBA00022679"/>
    </source>
</evidence>
<feature type="domain" description="Polymerase nucleotidyl transferase" evidence="2">
    <location>
        <begin position="22"/>
        <end position="62"/>
    </location>
</feature>
<dbReference type="Proteomes" id="UP001551675">
    <property type="component" value="Unassembled WGS sequence"/>
</dbReference>
<dbReference type="Pfam" id="PF01909">
    <property type="entry name" value="NTP_transf_2"/>
    <property type="match status" value="1"/>
</dbReference>
<feature type="domain" description="Adenylyltransferase AadA C-terminal" evidence="3">
    <location>
        <begin position="208"/>
        <end position="257"/>
    </location>
</feature>
<dbReference type="RefSeq" id="WP_358140663.1">
    <property type="nucleotide sequence ID" value="NZ_JBFALK010000028.1"/>
</dbReference>
<dbReference type="InterPro" id="IPR043519">
    <property type="entry name" value="NT_sf"/>
</dbReference>
<keyword evidence="1" id="KW-0808">Transferase</keyword>
<protein>
    <submittedName>
        <fullName evidence="4">Aminoglycoside adenylyltransferase domain-containing protein</fullName>
    </submittedName>
</protein>
<proteinExistence type="predicted"/>